<accession>A0A561Q7Y7</accession>
<dbReference type="SUPFAM" id="SSF89796">
    <property type="entry name" value="CoA-transferase family III (CaiB/BaiF)"/>
    <property type="match status" value="1"/>
</dbReference>
<sequence>MQTVLQGVRVLDFSRIFAGPAATQILGDLGADIIKVEDIGHGDDARTFGVTEEGMANFGASPSFLALNRNKRSIVMDLRRQSARDLAIEMAKQCDVLVHNFRPGAMAKFGLDYETLHAINPRLVYCEFSAYGPTGPLSHLGANDIALQAHSGLMSLTGEADRPPVRAGSAIIDLHASLGLVSGILAALLHREKSGEGQLVETSLLLSGAHLLNYFYTEYWLDGTIRGRMGTANHLSVPNQAFPATDGTVIIIAPADDMWRRCAHALNPESLDLPIFNTAFDRRQNRDALISALTSVTETMSCAELVKRLGDAKVNVSKVNDIGEAADDAQLAAIGGVVEQRMGDHVLKSVNMPFSMSETPAIATRIPPVCGEHTEELLAEFGLDADRIKALWDEGALGPSR</sequence>
<evidence type="ECO:0000313" key="2">
    <source>
        <dbReference type="EMBL" id="TWF46496.1"/>
    </source>
</evidence>
<dbReference type="InterPro" id="IPR044855">
    <property type="entry name" value="CoA-Trfase_III_dom3_sf"/>
</dbReference>
<reference evidence="2 3" key="1">
    <citation type="submission" date="2019-06" db="EMBL/GenBank/DDBJ databases">
        <title>Sorghum-associated microbial communities from plants grown in Nebraska, USA.</title>
        <authorList>
            <person name="Schachtman D."/>
        </authorList>
    </citation>
    <scope>NUCLEOTIDE SEQUENCE [LARGE SCALE GENOMIC DNA]</scope>
    <source>
        <strain evidence="2 3">1225</strain>
    </source>
</reference>
<protein>
    <submittedName>
        <fullName evidence="2">CoA:oxalate CoA-transferase</fullName>
    </submittedName>
</protein>
<evidence type="ECO:0000313" key="3">
    <source>
        <dbReference type="Proteomes" id="UP000320653"/>
    </source>
</evidence>
<name>A0A561Q7Y7_9HYPH</name>
<dbReference type="InterPro" id="IPR050483">
    <property type="entry name" value="CoA-transferase_III_domain"/>
</dbReference>
<dbReference type="Gene3D" id="3.40.50.10540">
    <property type="entry name" value="Crotonobetainyl-coa:carnitine coa-transferase, domain 1"/>
    <property type="match status" value="1"/>
</dbReference>
<gene>
    <name evidence="2" type="ORF">FHW37_11465</name>
</gene>
<dbReference type="InterPro" id="IPR003673">
    <property type="entry name" value="CoA-Trfase_fam_III"/>
</dbReference>
<dbReference type="GO" id="GO:0008410">
    <property type="term" value="F:CoA-transferase activity"/>
    <property type="evidence" value="ECO:0007669"/>
    <property type="project" value="TreeGrafter"/>
</dbReference>
<dbReference type="Proteomes" id="UP000320653">
    <property type="component" value="Unassembled WGS sequence"/>
</dbReference>
<proteinExistence type="predicted"/>
<dbReference type="Gene3D" id="3.30.1540.10">
    <property type="entry name" value="formyl-coa transferase, domain 3"/>
    <property type="match status" value="1"/>
</dbReference>
<dbReference type="AlphaFoldDB" id="A0A561Q7Y7"/>
<evidence type="ECO:0000256" key="1">
    <source>
        <dbReference type="ARBA" id="ARBA00022679"/>
    </source>
</evidence>
<dbReference type="InterPro" id="IPR023606">
    <property type="entry name" value="CoA-Trfase_III_dom_1_sf"/>
</dbReference>
<organism evidence="2 3">
    <name type="scientific">Neorhizobium alkalisoli</name>
    <dbReference type="NCBI Taxonomy" id="528178"/>
    <lineage>
        <taxon>Bacteria</taxon>
        <taxon>Pseudomonadati</taxon>
        <taxon>Pseudomonadota</taxon>
        <taxon>Alphaproteobacteria</taxon>
        <taxon>Hyphomicrobiales</taxon>
        <taxon>Rhizobiaceae</taxon>
        <taxon>Rhizobium/Agrobacterium group</taxon>
        <taxon>Neorhizobium</taxon>
    </lineage>
</organism>
<dbReference type="Pfam" id="PF02515">
    <property type="entry name" value="CoA_transf_3"/>
    <property type="match status" value="1"/>
</dbReference>
<comment type="caution">
    <text evidence="2">The sequence shown here is derived from an EMBL/GenBank/DDBJ whole genome shotgun (WGS) entry which is preliminary data.</text>
</comment>
<dbReference type="RefSeq" id="WP_210249344.1">
    <property type="nucleotide sequence ID" value="NZ_VIWP01000014.1"/>
</dbReference>
<keyword evidence="1 2" id="KW-0808">Transferase</keyword>
<dbReference type="PANTHER" id="PTHR48207:SF4">
    <property type="entry name" value="BLL6097 PROTEIN"/>
    <property type="match status" value="1"/>
</dbReference>
<keyword evidence="3" id="KW-1185">Reference proteome</keyword>
<dbReference type="PANTHER" id="PTHR48207">
    <property type="entry name" value="SUCCINATE--HYDROXYMETHYLGLUTARATE COA-TRANSFERASE"/>
    <property type="match status" value="1"/>
</dbReference>
<dbReference type="EMBL" id="VIWP01000014">
    <property type="protein sequence ID" value="TWF46496.1"/>
    <property type="molecule type" value="Genomic_DNA"/>
</dbReference>